<organism evidence="2">
    <name type="scientific">Symploca sp. SIO1C4</name>
    <dbReference type="NCBI Taxonomy" id="2607765"/>
    <lineage>
        <taxon>Bacteria</taxon>
        <taxon>Bacillati</taxon>
        <taxon>Cyanobacteriota</taxon>
        <taxon>Cyanophyceae</taxon>
        <taxon>Coleofasciculales</taxon>
        <taxon>Coleofasciculaceae</taxon>
        <taxon>Symploca</taxon>
    </lineage>
</organism>
<proteinExistence type="predicted"/>
<sequence length="226" mass="24584">MISKNLSSLALVLVASISGFFFQINAKASTLTVTEEFDFFAKGDLVSGAGIFKDFILSAGNDPIKVSDKTLEPDWMGNILQTYPFSSVYPFRADFSILNVKEVSVLLGDFRADSDNLFLRAFDDFGNVLDESLLTIDDSVLGGGQLTVTTTNDNIAYVEFGSTGSYQNSVYADRLSYKVVATVPETNSVFGLLVLVVLGTIVSSRSLKRKGFELQAGEPIVQDSEY</sequence>
<feature type="chain" id="PRO_5025451180" description="PEP-CTERM sorting domain-containing protein" evidence="1">
    <location>
        <begin position="27"/>
        <end position="226"/>
    </location>
</feature>
<dbReference type="EMBL" id="JAAHFQ010000989">
    <property type="protein sequence ID" value="NER31923.1"/>
    <property type="molecule type" value="Genomic_DNA"/>
</dbReference>
<keyword evidence="1" id="KW-0732">Signal</keyword>
<reference evidence="2" key="1">
    <citation type="submission" date="2019-11" db="EMBL/GenBank/DDBJ databases">
        <title>Genomic insights into an expanded diversity of filamentous marine cyanobacteria reveals the extraordinary biosynthetic potential of Moorea and Okeania.</title>
        <authorList>
            <person name="Ferreira Leao T."/>
            <person name="Wang M."/>
            <person name="Moss N."/>
            <person name="Da Silva R."/>
            <person name="Sanders J."/>
            <person name="Nurk S."/>
            <person name="Gurevich A."/>
            <person name="Humphrey G."/>
            <person name="Reher R."/>
            <person name="Zhu Q."/>
            <person name="Belda-Ferre P."/>
            <person name="Glukhov E."/>
            <person name="Rex R."/>
            <person name="Dorrestein P.C."/>
            <person name="Knight R."/>
            <person name="Pevzner P."/>
            <person name="Gerwick W.H."/>
            <person name="Gerwick L."/>
        </authorList>
    </citation>
    <scope>NUCLEOTIDE SEQUENCE</scope>
    <source>
        <strain evidence="2">SIO1C4</strain>
    </source>
</reference>
<name>A0A6B3NJH2_9CYAN</name>
<gene>
    <name evidence="2" type="ORF">F6J89_31040</name>
</gene>
<evidence type="ECO:0008006" key="3">
    <source>
        <dbReference type="Google" id="ProtNLM"/>
    </source>
</evidence>
<feature type="signal peptide" evidence="1">
    <location>
        <begin position="1"/>
        <end position="26"/>
    </location>
</feature>
<dbReference type="AlphaFoldDB" id="A0A6B3NJH2"/>
<accession>A0A6B3NJH2</accession>
<evidence type="ECO:0000256" key="1">
    <source>
        <dbReference type="SAM" id="SignalP"/>
    </source>
</evidence>
<evidence type="ECO:0000313" key="2">
    <source>
        <dbReference type="EMBL" id="NER31923.1"/>
    </source>
</evidence>
<protein>
    <recommendedName>
        <fullName evidence="3">PEP-CTERM sorting domain-containing protein</fullName>
    </recommendedName>
</protein>
<comment type="caution">
    <text evidence="2">The sequence shown here is derived from an EMBL/GenBank/DDBJ whole genome shotgun (WGS) entry which is preliminary data.</text>
</comment>